<feature type="compositionally biased region" description="Basic residues" evidence="2">
    <location>
        <begin position="163"/>
        <end position="176"/>
    </location>
</feature>
<evidence type="ECO:0000256" key="1">
    <source>
        <dbReference type="SAM" id="Coils"/>
    </source>
</evidence>
<dbReference type="VEuPathDB" id="CryptoDB:Cvel_19615"/>
<feature type="region of interest" description="Disordered" evidence="2">
    <location>
        <begin position="255"/>
        <end position="278"/>
    </location>
</feature>
<feature type="region of interest" description="Disordered" evidence="2">
    <location>
        <begin position="161"/>
        <end position="184"/>
    </location>
</feature>
<organism evidence="3">
    <name type="scientific">Chromera velia CCMP2878</name>
    <dbReference type="NCBI Taxonomy" id="1169474"/>
    <lineage>
        <taxon>Eukaryota</taxon>
        <taxon>Sar</taxon>
        <taxon>Alveolata</taxon>
        <taxon>Colpodellida</taxon>
        <taxon>Chromeraceae</taxon>
        <taxon>Chromera</taxon>
    </lineage>
</organism>
<feature type="coiled-coil region" evidence="1">
    <location>
        <begin position="64"/>
        <end position="91"/>
    </location>
</feature>
<dbReference type="PhylomeDB" id="A0A0K6S792"/>
<dbReference type="AlphaFoldDB" id="A0A0K6S792"/>
<evidence type="ECO:0000256" key="2">
    <source>
        <dbReference type="SAM" id="MobiDB-lite"/>
    </source>
</evidence>
<accession>A0A0K6S792</accession>
<keyword evidence="1" id="KW-0175">Coiled coil</keyword>
<name>A0A0K6S792_9ALVE</name>
<proteinExistence type="predicted"/>
<gene>
    <name evidence="3" type="ORF">Cvel_19615.t1.CR2</name>
</gene>
<dbReference type="EMBL" id="CDMZ01000780">
    <property type="protein sequence ID" value="CUC09403.1"/>
    <property type="molecule type" value="Genomic_DNA"/>
</dbReference>
<protein>
    <submittedName>
        <fullName evidence="3">Uncharacterized protein</fullName>
    </submittedName>
</protein>
<sequence>MAGKGSSDFSFPKPVSSPLELAAVNQLSALLDVKLKVQSEDLNRSFTNQLEPVKTQLAALTQGQAEDRERLSGLEGEIKVLRDEVTELKEKSPSADLFKAAKEKRLRTREIQGLFLSGGPISFNWDLKKFRRDCARYPQISNMQLKKAEAFSVAMMSTIKSKSSWKPRPNPKKPNKKFGQPKTTLVFDSDDNVEKCDKLFGERFCIETKDGRLFFCRIPKNEQQKKQSRVWWVRGVLASPDAHDEEEVKEAKEVVAKEGDEDGSRPAVNPAPHTADAPPGLQGASMVFYLRSHGPPVGAIARPTPMTAPMVAPMYSFASSFPSPYPYHQGYSDGMLNGPQPLPAPHFFPNSQPVLGLNGGVGSEQAGMVPVGGGEERQETVVESGLLFSSVADIDRSHQTPPASPTRRGQIRQRDDAPALSAPPARRRKLGGGDESDGEMFKEPDSPREEEGDGPPGPRA</sequence>
<reference evidence="3" key="1">
    <citation type="submission" date="2014-11" db="EMBL/GenBank/DDBJ databases">
        <title>Molecular phylogeny of cliff fern family Woodsiaceae with morphological implications.</title>
        <authorList>
            <person name="Shao Y.-Z."/>
            <person name="Wei R."/>
            <person name="Zhang X.-C."/>
        </authorList>
    </citation>
    <scope>NUCLEOTIDE SEQUENCE</scope>
</reference>
<feature type="compositionally biased region" description="Basic and acidic residues" evidence="2">
    <location>
        <begin position="255"/>
        <end position="264"/>
    </location>
</feature>
<evidence type="ECO:0000313" key="3">
    <source>
        <dbReference type="EMBL" id="CUC09403.1"/>
    </source>
</evidence>
<feature type="region of interest" description="Disordered" evidence="2">
    <location>
        <begin position="392"/>
        <end position="460"/>
    </location>
</feature>
<feature type="compositionally biased region" description="Basic and acidic residues" evidence="2">
    <location>
        <begin position="439"/>
        <end position="449"/>
    </location>
</feature>